<reference evidence="1" key="1">
    <citation type="submission" date="2020-05" db="EMBL/GenBank/DDBJ databases">
        <title>Large-scale comparative analyses of tick genomes elucidate their genetic diversity and vector capacities.</title>
        <authorList>
            <person name="Jia N."/>
            <person name="Wang J."/>
            <person name="Shi W."/>
            <person name="Du L."/>
            <person name="Sun Y."/>
            <person name="Zhan W."/>
            <person name="Jiang J."/>
            <person name="Wang Q."/>
            <person name="Zhang B."/>
            <person name="Ji P."/>
            <person name="Sakyi L.B."/>
            <person name="Cui X."/>
            <person name="Yuan T."/>
            <person name="Jiang B."/>
            <person name="Yang W."/>
            <person name="Lam T.T.-Y."/>
            <person name="Chang Q."/>
            <person name="Ding S."/>
            <person name="Wang X."/>
            <person name="Zhu J."/>
            <person name="Ruan X."/>
            <person name="Zhao L."/>
            <person name="Wei J."/>
            <person name="Que T."/>
            <person name="Du C."/>
            <person name="Cheng J."/>
            <person name="Dai P."/>
            <person name="Han X."/>
            <person name="Huang E."/>
            <person name="Gao Y."/>
            <person name="Liu J."/>
            <person name="Shao H."/>
            <person name="Ye R."/>
            <person name="Li L."/>
            <person name="Wei W."/>
            <person name="Wang X."/>
            <person name="Wang C."/>
            <person name="Yang T."/>
            <person name="Huo Q."/>
            <person name="Li W."/>
            <person name="Guo W."/>
            <person name="Chen H."/>
            <person name="Zhou L."/>
            <person name="Ni X."/>
            <person name="Tian J."/>
            <person name="Zhou Y."/>
            <person name="Sheng Y."/>
            <person name="Liu T."/>
            <person name="Pan Y."/>
            <person name="Xia L."/>
            <person name="Li J."/>
            <person name="Zhao F."/>
            <person name="Cao W."/>
        </authorList>
    </citation>
    <scope>NUCLEOTIDE SEQUENCE</scope>
    <source>
        <strain evidence="1">Hyas-2018</strain>
    </source>
</reference>
<evidence type="ECO:0000313" key="2">
    <source>
        <dbReference type="Proteomes" id="UP000821845"/>
    </source>
</evidence>
<name>A0ACB7S7C0_HYAAI</name>
<organism evidence="1 2">
    <name type="scientific">Hyalomma asiaticum</name>
    <name type="common">Tick</name>
    <dbReference type="NCBI Taxonomy" id="266040"/>
    <lineage>
        <taxon>Eukaryota</taxon>
        <taxon>Metazoa</taxon>
        <taxon>Ecdysozoa</taxon>
        <taxon>Arthropoda</taxon>
        <taxon>Chelicerata</taxon>
        <taxon>Arachnida</taxon>
        <taxon>Acari</taxon>
        <taxon>Parasitiformes</taxon>
        <taxon>Ixodida</taxon>
        <taxon>Ixodoidea</taxon>
        <taxon>Ixodidae</taxon>
        <taxon>Hyalomminae</taxon>
        <taxon>Hyalomma</taxon>
    </lineage>
</organism>
<proteinExistence type="predicted"/>
<keyword evidence="2" id="KW-1185">Reference proteome</keyword>
<dbReference type="Proteomes" id="UP000821845">
    <property type="component" value="Chromosome 5"/>
</dbReference>
<gene>
    <name evidence="1" type="ORF">HPB50_003785</name>
</gene>
<comment type="caution">
    <text evidence="1">The sequence shown here is derived from an EMBL/GenBank/DDBJ whole genome shotgun (WGS) entry which is preliminary data.</text>
</comment>
<accession>A0ACB7S7C0</accession>
<evidence type="ECO:0000313" key="1">
    <source>
        <dbReference type="EMBL" id="KAH6929644.1"/>
    </source>
</evidence>
<protein>
    <submittedName>
        <fullName evidence="1">Uncharacterized protein</fullName>
    </submittedName>
</protein>
<dbReference type="EMBL" id="CM023485">
    <property type="protein sequence ID" value="KAH6929644.1"/>
    <property type="molecule type" value="Genomic_DNA"/>
</dbReference>
<sequence length="96" mass="9937">MHAAAPDRSVASISRVIRSSTPLAMASAADGRGGSLSHRSPSPSASKQQLRGIGSSKWKARKNSTPRYLLHGCWELLVPTCTRSAAGAAAPSALLV</sequence>